<dbReference type="Pfam" id="PF01986">
    <property type="entry name" value="DUF123"/>
    <property type="match status" value="1"/>
</dbReference>
<protein>
    <recommendedName>
        <fullName evidence="2">GIY-YIG domain-containing protein</fullName>
    </recommendedName>
</protein>
<reference evidence="1" key="1">
    <citation type="journal article" date="2014" name="Front. Microbiol.">
        <title>High frequency of phylogenetically diverse reductive dehalogenase-homologous genes in deep subseafloor sedimentary metagenomes.</title>
        <authorList>
            <person name="Kawai M."/>
            <person name="Futagami T."/>
            <person name="Toyoda A."/>
            <person name="Takaki Y."/>
            <person name="Nishi S."/>
            <person name="Hori S."/>
            <person name="Arai W."/>
            <person name="Tsubouchi T."/>
            <person name="Morono Y."/>
            <person name="Uchiyama I."/>
            <person name="Ito T."/>
            <person name="Fujiyama A."/>
            <person name="Inagaki F."/>
            <person name="Takami H."/>
        </authorList>
    </citation>
    <scope>NUCLEOTIDE SEQUENCE</scope>
    <source>
        <strain evidence="1">Expedition CK06-06</strain>
    </source>
</reference>
<dbReference type="AlphaFoldDB" id="X1M4R5"/>
<feature type="non-terminal residue" evidence="1">
    <location>
        <position position="1"/>
    </location>
</feature>
<evidence type="ECO:0008006" key="2">
    <source>
        <dbReference type="Google" id="ProtNLM"/>
    </source>
</evidence>
<evidence type="ECO:0000313" key="1">
    <source>
        <dbReference type="EMBL" id="GAI26592.1"/>
    </source>
</evidence>
<dbReference type="PANTHER" id="PTHR37460">
    <property type="entry name" value="ENDONUCLEASE III"/>
    <property type="match status" value="1"/>
</dbReference>
<dbReference type="EMBL" id="BARV01017725">
    <property type="protein sequence ID" value="GAI26592.1"/>
    <property type="molecule type" value="Genomic_DNA"/>
</dbReference>
<proteinExistence type="predicted"/>
<gene>
    <name evidence="1" type="ORF">S06H3_30138</name>
</gene>
<dbReference type="InterPro" id="IPR002837">
    <property type="entry name" value="DUF123"/>
</dbReference>
<sequence length="103" mass="11512">HLTKNKKSKWHIDYLLNEAEIRETILCQTEKRLECLLSQALGGELTYIPDFGCSDCHCKSHLFFSTDKDSLVETITASITKLGLSPQNYPAGSLMPDHVSSQA</sequence>
<comment type="caution">
    <text evidence="1">The sequence shown here is derived from an EMBL/GenBank/DDBJ whole genome shotgun (WGS) entry which is preliminary data.</text>
</comment>
<dbReference type="PANTHER" id="PTHR37460:SF1">
    <property type="entry name" value="ENDONUCLEASE III"/>
    <property type="match status" value="1"/>
</dbReference>
<accession>X1M4R5</accession>
<name>X1M4R5_9ZZZZ</name>
<organism evidence="1">
    <name type="scientific">marine sediment metagenome</name>
    <dbReference type="NCBI Taxonomy" id="412755"/>
    <lineage>
        <taxon>unclassified sequences</taxon>
        <taxon>metagenomes</taxon>
        <taxon>ecological metagenomes</taxon>
    </lineage>
</organism>
<dbReference type="CDD" id="cd10441">
    <property type="entry name" value="GIY-YIG_COG1833"/>
    <property type="match status" value="1"/>
</dbReference>